<keyword evidence="1" id="KW-0812">Transmembrane</keyword>
<evidence type="ECO:0008006" key="4">
    <source>
        <dbReference type="Google" id="ProtNLM"/>
    </source>
</evidence>
<feature type="transmembrane region" description="Helical" evidence="1">
    <location>
        <begin position="12"/>
        <end position="30"/>
    </location>
</feature>
<proteinExistence type="predicted"/>
<dbReference type="RefSeq" id="WP_174153741.1">
    <property type="nucleotide sequence ID" value="NZ_JAAMCM010000013.1"/>
</dbReference>
<keyword evidence="1" id="KW-0472">Membrane</keyword>
<feature type="transmembrane region" description="Helical" evidence="1">
    <location>
        <begin position="37"/>
        <end position="58"/>
    </location>
</feature>
<dbReference type="EMBL" id="JACIDV010000005">
    <property type="protein sequence ID" value="MBB3945914.1"/>
    <property type="molecule type" value="Genomic_DNA"/>
</dbReference>
<name>A0A7W6CAK8_9HYPH</name>
<reference evidence="2 3" key="1">
    <citation type="submission" date="2020-08" db="EMBL/GenBank/DDBJ databases">
        <title>Genomic Encyclopedia of Type Strains, Phase IV (KMG-IV): sequencing the most valuable type-strain genomes for metagenomic binning, comparative biology and taxonomic classification.</title>
        <authorList>
            <person name="Goeker M."/>
        </authorList>
    </citation>
    <scope>NUCLEOTIDE SEQUENCE [LARGE SCALE GENOMIC DNA]</scope>
    <source>
        <strain evidence="2 3">DSM 26438</strain>
    </source>
</reference>
<dbReference type="AlphaFoldDB" id="A0A7W6CAK8"/>
<sequence>MLFIDTNHPIYQPLWVRLLIVGLCTGWAIIEFVNHEIFWATLIGGIAAYSAYVLLITFKPTPKKTEETTAPTPTDET</sequence>
<dbReference type="Proteomes" id="UP000565286">
    <property type="component" value="Unassembled WGS sequence"/>
</dbReference>
<evidence type="ECO:0000256" key="1">
    <source>
        <dbReference type="SAM" id="Phobius"/>
    </source>
</evidence>
<keyword evidence="3" id="KW-1185">Reference proteome</keyword>
<evidence type="ECO:0000313" key="2">
    <source>
        <dbReference type="EMBL" id="MBB3945914.1"/>
    </source>
</evidence>
<accession>A0A7W6CAK8</accession>
<keyword evidence="1" id="KW-1133">Transmembrane helix</keyword>
<gene>
    <name evidence="2" type="ORF">GGQ73_001860</name>
</gene>
<evidence type="ECO:0000313" key="3">
    <source>
        <dbReference type="Proteomes" id="UP000565286"/>
    </source>
</evidence>
<protein>
    <recommendedName>
        <fullName evidence="4">DUF3329 domain-containing protein</fullName>
    </recommendedName>
</protein>
<organism evidence="2 3">
    <name type="scientific">Rhizobium skierniewicense</name>
    <dbReference type="NCBI Taxonomy" id="984260"/>
    <lineage>
        <taxon>Bacteria</taxon>
        <taxon>Pseudomonadati</taxon>
        <taxon>Pseudomonadota</taxon>
        <taxon>Alphaproteobacteria</taxon>
        <taxon>Hyphomicrobiales</taxon>
        <taxon>Rhizobiaceae</taxon>
        <taxon>Rhizobium/Agrobacterium group</taxon>
        <taxon>Rhizobium</taxon>
    </lineage>
</organism>
<comment type="caution">
    <text evidence="2">The sequence shown here is derived from an EMBL/GenBank/DDBJ whole genome shotgun (WGS) entry which is preliminary data.</text>
</comment>